<protein>
    <recommendedName>
        <fullName evidence="4">Glycosyltransferase RgtA/B/C/D-like domain-containing protein</fullName>
    </recommendedName>
</protein>
<dbReference type="RefSeq" id="WP_115833468.1">
    <property type="nucleotide sequence ID" value="NZ_QNUL01000028.1"/>
</dbReference>
<feature type="transmembrane region" description="Helical" evidence="1">
    <location>
        <begin position="77"/>
        <end position="94"/>
    </location>
</feature>
<dbReference type="OrthoDB" id="177982at2"/>
<dbReference type="Proteomes" id="UP000256373">
    <property type="component" value="Unassembled WGS sequence"/>
</dbReference>
<feature type="transmembrane region" description="Helical" evidence="1">
    <location>
        <begin position="156"/>
        <end position="185"/>
    </location>
</feature>
<proteinExistence type="predicted"/>
<evidence type="ECO:0000256" key="1">
    <source>
        <dbReference type="SAM" id="Phobius"/>
    </source>
</evidence>
<gene>
    <name evidence="2" type="ORF">DSL64_23850</name>
</gene>
<feature type="transmembrane region" description="Helical" evidence="1">
    <location>
        <begin position="100"/>
        <end position="119"/>
    </location>
</feature>
<feature type="transmembrane region" description="Helical" evidence="1">
    <location>
        <begin position="335"/>
        <end position="354"/>
    </location>
</feature>
<dbReference type="AlphaFoldDB" id="A0A3D8Y5N7"/>
<keyword evidence="1" id="KW-0472">Membrane</keyword>
<accession>A0A3D8Y5N7</accession>
<evidence type="ECO:0000313" key="2">
    <source>
        <dbReference type="EMBL" id="REA57392.1"/>
    </source>
</evidence>
<feature type="transmembrane region" description="Helical" evidence="1">
    <location>
        <begin position="307"/>
        <end position="323"/>
    </location>
</feature>
<organism evidence="2 3">
    <name type="scientific">Dyadobacter luteus</name>
    <dbReference type="NCBI Taxonomy" id="2259619"/>
    <lineage>
        <taxon>Bacteria</taxon>
        <taxon>Pseudomonadati</taxon>
        <taxon>Bacteroidota</taxon>
        <taxon>Cytophagia</taxon>
        <taxon>Cytophagales</taxon>
        <taxon>Spirosomataceae</taxon>
        <taxon>Dyadobacter</taxon>
    </lineage>
</organism>
<sequence>MLLPRWYYVESFAVALPFWDQWDAEGDWLLRPWLEGTFQLSDLWHPQNEHWLIPSHILILLCYELSGSWSNIIEARINIFLGVLAPLIMIWHLYNRNALIGWRLLLIPVLIAGVALPFAWENILFGFQSQFYFLCFFAVTALLLSSQYPYVPLAVMGVLVLSVLSIFTMASGLLTPIAVACVYLMHQWMLPVKRSQALLIISILLMMAFIAYKLMPYVAGHSGLHAQNVGQFLASFVRHIGWPLTARKLIICVIWIPAAIIITSCLVKRKLTKTDILMAGCFVWSTLQAAAMAYGRGGELGEVISRYTDLLTLGIAGNAWFVIRWKENFYTHRKFRYVPGFLLILFFAALFGSYRQRFRSGLNSMRKSHEDRMIQQQRVEAYLTSGDQRCLVQGQIPYPDPVRLSNLLDNAALRSTLPYLEAGRAGTKK</sequence>
<feature type="transmembrane region" description="Helical" evidence="1">
    <location>
        <begin position="197"/>
        <end position="215"/>
    </location>
</feature>
<keyword evidence="1" id="KW-1133">Transmembrane helix</keyword>
<keyword evidence="1" id="KW-0812">Transmembrane</keyword>
<evidence type="ECO:0000313" key="3">
    <source>
        <dbReference type="Proteomes" id="UP000256373"/>
    </source>
</evidence>
<reference evidence="2 3" key="1">
    <citation type="submission" date="2018-07" db="EMBL/GenBank/DDBJ databases">
        <title>Dyadobacter roseus sp. nov., isolated from rose rhizosphere soil.</title>
        <authorList>
            <person name="Chen L."/>
        </authorList>
    </citation>
    <scope>NUCLEOTIDE SEQUENCE [LARGE SCALE GENOMIC DNA]</scope>
    <source>
        <strain evidence="2 3">RS19</strain>
    </source>
</reference>
<name>A0A3D8Y5N7_9BACT</name>
<comment type="caution">
    <text evidence="2">The sequence shown here is derived from an EMBL/GenBank/DDBJ whole genome shotgun (WGS) entry which is preliminary data.</text>
</comment>
<dbReference type="EMBL" id="QNUL01000028">
    <property type="protein sequence ID" value="REA57392.1"/>
    <property type="molecule type" value="Genomic_DNA"/>
</dbReference>
<feature type="transmembrane region" description="Helical" evidence="1">
    <location>
        <begin position="276"/>
        <end position="295"/>
    </location>
</feature>
<feature type="transmembrane region" description="Helical" evidence="1">
    <location>
        <begin position="248"/>
        <end position="267"/>
    </location>
</feature>
<keyword evidence="3" id="KW-1185">Reference proteome</keyword>
<evidence type="ECO:0008006" key="4">
    <source>
        <dbReference type="Google" id="ProtNLM"/>
    </source>
</evidence>
<feature type="transmembrane region" description="Helical" evidence="1">
    <location>
        <begin position="131"/>
        <end position="150"/>
    </location>
</feature>